<gene>
    <name evidence="3" type="ORF">H3309_15110</name>
</gene>
<dbReference type="EMBL" id="CP059851">
    <property type="protein sequence ID" value="QMW22620.1"/>
    <property type="molecule type" value="Genomic_DNA"/>
</dbReference>
<dbReference type="InterPro" id="IPR038670">
    <property type="entry name" value="HslJ-like_sf"/>
</dbReference>
<evidence type="ECO:0000313" key="3">
    <source>
        <dbReference type="EMBL" id="QMW22620.1"/>
    </source>
</evidence>
<dbReference type="PROSITE" id="PS51257">
    <property type="entry name" value="PROKAR_LIPOPROTEIN"/>
    <property type="match status" value="1"/>
</dbReference>
<dbReference type="PANTHER" id="PTHR35535:SF2">
    <property type="entry name" value="DUF306 DOMAIN-CONTAINING PROTEIN"/>
    <property type="match status" value="1"/>
</dbReference>
<dbReference type="InterPro" id="IPR053147">
    <property type="entry name" value="Hsp_HslJ-like"/>
</dbReference>
<dbReference type="AlphaFoldDB" id="A0A7G5IGX8"/>
<dbReference type="RefSeq" id="WP_182295680.1">
    <property type="nucleotide sequence ID" value="NZ_CP059851.1"/>
</dbReference>
<name>A0A7G5IGX8_9SPHN</name>
<accession>A0A7G5IGX8</accession>
<evidence type="ECO:0000256" key="1">
    <source>
        <dbReference type="SAM" id="SignalP"/>
    </source>
</evidence>
<keyword evidence="1" id="KW-0732">Signal</keyword>
<dbReference type="Pfam" id="PF03724">
    <property type="entry name" value="META"/>
    <property type="match status" value="1"/>
</dbReference>
<keyword evidence="4" id="KW-1185">Reference proteome</keyword>
<organism evidence="3 4">
    <name type="scientific">Sandaracinobacteroides saxicola</name>
    <dbReference type="NCBI Taxonomy" id="2759707"/>
    <lineage>
        <taxon>Bacteria</taxon>
        <taxon>Pseudomonadati</taxon>
        <taxon>Pseudomonadota</taxon>
        <taxon>Alphaproteobacteria</taxon>
        <taxon>Sphingomonadales</taxon>
        <taxon>Sphingosinicellaceae</taxon>
        <taxon>Sandaracinobacteroides</taxon>
    </lineage>
</organism>
<proteinExistence type="predicted"/>
<dbReference type="KEGG" id="sand:H3309_15110"/>
<reference evidence="3 4" key="1">
    <citation type="submission" date="2020-07" db="EMBL/GenBank/DDBJ databases">
        <title>Complete genome sequence for Sandaracinobacter sp. M6.</title>
        <authorList>
            <person name="Tang Y."/>
            <person name="Liu Q."/>
            <person name="Guo Z."/>
            <person name="Lei P."/>
            <person name="Huang B."/>
        </authorList>
    </citation>
    <scope>NUCLEOTIDE SEQUENCE [LARGE SCALE GENOMIC DNA]</scope>
    <source>
        <strain evidence="3 4">M6</strain>
    </source>
</reference>
<dbReference type="InterPro" id="IPR005184">
    <property type="entry name" value="DUF306_Meta_HslJ"/>
</dbReference>
<protein>
    <submittedName>
        <fullName evidence="3">META domain-containing protein</fullName>
    </submittedName>
</protein>
<feature type="domain" description="DUF306" evidence="2">
    <location>
        <begin position="30"/>
        <end position="132"/>
    </location>
</feature>
<evidence type="ECO:0000313" key="4">
    <source>
        <dbReference type="Proteomes" id="UP000515292"/>
    </source>
</evidence>
<dbReference type="Proteomes" id="UP000515292">
    <property type="component" value="Chromosome"/>
</dbReference>
<feature type="chain" id="PRO_5028860997" evidence="1">
    <location>
        <begin position="22"/>
        <end position="142"/>
    </location>
</feature>
<feature type="signal peptide" evidence="1">
    <location>
        <begin position="1"/>
        <end position="21"/>
    </location>
</feature>
<evidence type="ECO:0000259" key="2">
    <source>
        <dbReference type="Pfam" id="PF03724"/>
    </source>
</evidence>
<sequence>MRTLILAGALLLAGCMEAPVAKPAPAPVSASLAGSEWQVETLAGAPVGTARVTMAFTADRVAGSSGCNRYTGGWSGSGSGIKFGMMAGTRMACMDEALSRLEADFLKFLGDASSWRIDNGVLTVKTADGRALTARAATPAPR</sequence>
<dbReference type="PANTHER" id="PTHR35535">
    <property type="entry name" value="HEAT SHOCK PROTEIN HSLJ"/>
    <property type="match status" value="1"/>
</dbReference>
<dbReference type="Gene3D" id="2.40.128.270">
    <property type="match status" value="1"/>
</dbReference>